<dbReference type="EMBL" id="NPBQ01000046">
    <property type="protein sequence ID" value="PAD83820.1"/>
    <property type="molecule type" value="Genomic_DNA"/>
</dbReference>
<dbReference type="InterPro" id="IPR027417">
    <property type="entry name" value="P-loop_NTPase"/>
</dbReference>
<comment type="similarity">
    <text evidence="1">Belongs to the ABC transporter superfamily.</text>
</comment>
<dbReference type="KEGG" id="bcir:C2I06_15460"/>
<dbReference type="Pfam" id="PF00005">
    <property type="entry name" value="ABC_tran"/>
    <property type="match status" value="1"/>
</dbReference>
<evidence type="ECO:0000256" key="2">
    <source>
        <dbReference type="ARBA" id="ARBA00022448"/>
    </source>
</evidence>
<evidence type="ECO:0000256" key="1">
    <source>
        <dbReference type="ARBA" id="ARBA00005417"/>
    </source>
</evidence>
<dbReference type="AlphaFoldDB" id="A0A268FEM3"/>
<comment type="caution">
    <text evidence="5">The sequence shown here is derived from an EMBL/GenBank/DDBJ whole genome shotgun (WGS) entry which is preliminary data.</text>
</comment>
<evidence type="ECO:0000313" key="6">
    <source>
        <dbReference type="Proteomes" id="UP000216961"/>
    </source>
</evidence>
<dbReference type="GO" id="GO:0016887">
    <property type="term" value="F:ATP hydrolysis activity"/>
    <property type="evidence" value="ECO:0007669"/>
    <property type="project" value="InterPro"/>
</dbReference>
<evidence type="ECO:0000256" key="3">
    <source>
        <dbReference type="ARBA" id="ARBA00022741"/>
    </source>
</evidence>
<dbReference type="Gene3D" id="3.40.50.300">
    <property type="entry name" value="P-loop containing nucleotide triphosphate hydrolases"/>
    <property type="match status" value="1"/>
</dbReference>
<organism evidence="5 6">
    <name type="scientific">Niallia circulans</name>
    <name type="common">Bacillus circulans</name>
    <dbReference type="NCBI Taxonomy" id="1397"/>
    <lineage>
        <taxon>Bacteria</taxon>
        <taxon>Bacillati</taxon>
        <taxon>Bacillota</taxon>
        <taxon>Bacilli</taxon>
        <taxon>Bacillales</taxon>
        <taxon>Bacillaceae</taxon>
        <taxon>Niallia</taxon>
    </lineage>
</organism>
<protein>
    <submittedName>
        <fullName evidence="5">Bacitracin ABC transporter ATP-binding protein</fullName>
    </submittedName>
</protein>
<dbReference type="InterPro" id="IPR017871">
    <property type="entry name" value="ABC_transporter-like_CS"/>
</dbReference>
<keyword evidence="2" id="KW-0813">Transport</keyword>
<reference evidence="5 6" key="1">
    <citation type="submission" date="2017-07" db="EMBL/GenBank/DDBJ databases">
        <title>Isolation and whole genome analysis of endospore-forming bacteria from heroin.</title>
        <authorList>
            <person name="Kalinowski J."/>
            <person name="Ahrens B."/>
            <person name="Al-Dilaimi A."/>
            <person name="Winkler A."/>
            <person name="Wibberg D."/>
            <person name="Schleenbecker U."/>
            <person name="Ruckert C."/>
            <person name="Wolfel R."/>
            <person name="Grass G."/>
        </authorList>
    </citation>
    <scope>NUCLEOTIDE SEQUENCE [LARGE SCALE GENOMIC DNA]</scope>
    <source>
        <strain evidence="5 6">7521-2</strain>
    </source>
</reference>
<dbReference type="SUPFAM" id="SSF52540">
    <property type="entry name" value="P-loop containing nucleoside triphosphate hydrolases"/>
    <property type="match status" value="1"/>
</dbReference>
<dbReference type="SMART" id="SM00382">
    <property type="entry name" value="AAA"/>
    <property type="match status" value="1"/>
</dbReference>
<dbReference type="PROSITE" id="PS50893">
    <property type="entry name" value="ABC_TRANSPORTER_2"/>
    <property type="match status" value="1"/>
</dbReference>
<sequence length="307" mass="34739">MDYAVRTKDLTKTIQGREVVSQVSLHIKQGEVYGFLGPNGAGKSTIMKMLTNMIKPTQGSITIFGKPLLPNSFDYLTRIGSMIEYPIFYEKMTALENLELHCEYMGYHNKKAIKEALEWVGLENVEAMKPKDFSLGMRQRLCVARAIITKPELLILDEPINGLDPAGIKSMRRLFNILNKEYGMTILVSSHIIGEIEQIADTIGVIKNGKLIEEATMDSIKAKNTDYLELVTNNQRKAAFVLHNKLNMNNLKVIDDDVIRIYDTAILPSQITKTLIVEDIDVESITKKQTSLEEYFIKKVGLEKINH</sequence>
<accession>A0A268FEM3</accession>
<keyword evidence="4 5" id="KW-0067">ATP-binding</keyword>
<evidence type="ECO:0000256" key="4">
    <source>
        <dbReference type="ARBA" id="ARBA00022840"/>
    </source>
</evidence>
<keyword evidence="3" id="KW-0547">Nucleotide-binding</keyword>
<proteinExistence type="inferred from homology"/>
<evidence type="ECO:0000313" key="5">
    <source>
        <dbReference type="EMBL" id="PAD83820.1"/>
    </source>
</evidence>
<dbReference type="GO" id="GO:0005524">
    <property type="term" value="F:ATP binding"/>
    <property type="evidence" value="ECO:0007669"/>
    <property type="project" value="UniProtKB-KW"/>
</dbReference>
<dbReference type="RefSeq" id="WP_095329681.1">
    <property type="nucleotide sequence ID" value="NZ_CP026031.1"/>
</dbReference>
<dbReference type="PANTHER" id="PTHR43335:SF8">
    <property type="entry name" value="ABC TRANSPORTER, ATP-BINDING PROTEIN"/>
    <property type="match status" value="1"/>
</dbReference>
<name>A0A268FEM3_NIACI</name>
<dbReference type="InterPro" id="IPR003439">
    <property type="entry name" value="ABC_transporter-like_ATP-bd"/>
</dbReference>
<gene>
    <name evidence="5" type="ORF">CHH57_07670</name>
</gene>
<dbReference type="PANTHER" id="PTHR43335">
    <property type="entry name" value="ABC TRANSPORTER, ATP-BINDING PROTEIN"/>
    <property type="match status" value="1"/>
</dbReference>
<dbReference type="PROSITE" id="PS00211">
    <property type="entry name" value="ABC_TRANSPORTER_1"/>
    <property type="match status" value="1"/>
</dbReference>
<dbReference type="Proteomes" id="UP000216961">
    <property type="component" value="Unassembled WGS sequence"/>
</dbReference>
<dbReference type="InterPro" id="IPR003593">
    <property type="entry name" value="AAA+_ATPase"/>
</dbReference>
<dbReference type="CDD" id="cd03268">
    <property type="entry name" value="ABC_BcrA_bacitracin_resist"/>
    <property type="match status" value="1"/>
</dbReference>